<dbReference type="Gene3D" id="1.20.58.1970">
    <property type="match status" value="1"/>
</dbReference>
<dbReference type="InterPro" id="IPR048680">
    <property type="entry name" value="COG4_N"/>
</dbReference>
<dbReference type="GO" id="GO:0015031">
    <property type="term" value="P:protein transport"/>
    <property type="evidence" value="ECO:0007669"/>
    <property type="project" value="UniProtKB-KW"/>
</dbReference>
<evidence type="ECO:0000313" key="11">
    <source>
        <dbReference type="EMBL" id="GMM51929.1"/>
    </source>
</evidence>
<evidence type="ECO:0000259" key="10">
    <source>
        <dbReference type="SMART" id="SM00762"/>
    </source>
</evidence>
<dbReference type="SMART" id="SM00762">
    <property type="entry name" value="Cog4"/>
    <property type="match status" value="1"/>
</dbReference>
<feature type="domain" description="COG4 transport protein middle alpha-helical bundle" evidence="10">
    <location>
        <begin position="166"/>
        <end position="513"/>
    </location>
</feature>
<dbReference type="InterPro" id="IPR013167">
    <property type="entry name" value="COG4_M"/>
</dbReference>
<dbReference type="Pfam" id="PF20662">
    <property type="entry name" value="COG4_C"/>
    <property type="match status" value="1"/>
</dbReference>
<keyword evidence="5" id="KW-0653">Protein transport</keyword>
<organism evidence="11 12">
    <name type="scientific">Starmerella bacillaris</name>
    <name type="common">Yeast</name>
    <name type="synonym">Candida zemplinina</name>
    <dbReference type="NCBI Taxonomy" id="1247836"/>
    <lineage>
        <taxon>Eukaryota</taxon>
        <taxon>Fungi</taxon>
        <taxon>Dikarya</taxon>
        <taxon>Ascomycota</taxon>
        <taxon>Saccharomycotina</taxon>
        <taxon>Dipodascomycetes</taxon>
        <taxon>Dipodascales</taxon>
        <taxon>Trichomonascaceae</taxon>
        <taxon>Starmerella</taxon>
    </lineage>
</organism>
<dbReference type="PANTHER" id="PTHR24016:SF0">
    <property type="entry name" value="CONSERVED OLIGOMERIC GOLGI COMPLEX SUBUNIT 4"/>
    <property type="match status" value="1"/>
</dbReference>
<comment type="similarity">
    <text evidence="2">Belongs to the COG4 family.</text>
</comment>
<evidence type="ECO:0000256" key="2">
    <source>
        <dbReference type="ARBA" id="ARBA00009215"/>
    </source>
</evidence>
<sequence>MHTSEVPNLSTVSSKSELSRFLDDVNFLKSASEARLSKLLSSNSPAKAVSDINDQLSKLEASSTLASKLTSILNEASNTSKESKQRIEQIILLHSRAVKSRELVEYVTELRQSIQGIQGAMEMKEWVRAAEIANVALKIPDSVYESNFALRTVPTIELPDPPRKTVNDACDELSAIFIREFDKAANAKDMASLTHYFKLFPLIDRKSLGLQRYAYFICQIIAGMSRNLLQGDKQTHQAPNFYAIAFSKLMENVAVIISQHSNIVSRHYGNDAMSEIVIPLIQNEVDKQAGLIIDTFWDERRIEQLINNCKAYSYPQLVKSFFATPPTDEPNSKLEEESLVDLTEASSRLSEISTMMNRWYLYSKFVNRKHSAVQNDYSNSDDKNTDSENGTQTAKSSVSKLNLALSSSMTQSKMTAVMGPTYSVLSLFVFRRSVERAFTMDDLPSKDIIESHQVFSVEAPLVSSLVDDILYAFSNILGQTVDCEDPDTVNSSVAALKRVLESDLVGTLQRKLRQSAPTDSLNTGDFGGCAPFMIYLNDLQVSSAYVSKVVDNILTENHSDLVFDLNKLLNSFKLSFQQRTEELVKDGCQTLNAIKFGVQVRSIFQKVFKVPTYTGDSDYSRNGYAYELQFKRLMKPLLQILHPVILNELLTLICKQVALQIEKFIWSLESKMSTKQVIMLEKDINAVISVSSESNYSLRKSFDKVSQMLTVLIESDESNASKLTKSEISKLQKFVQK</sequence>
<dbReference type="GO" id="GO:0000139">
    <property type="term" value="C:Golgi membrane"/>
    <property type="evidence" value="ECO:0007669"/>
    <property type="project" value="UniProtKB-SubCell"/>
</dbReference>
<dbReference type="EMBL" id="BTGC01000008">
    <property type="protein sequence ID" value="GMM51929.1"/>
    <property type="molecule type" value="Genomic_DNA"/>
</dbReference>
<name>A0AAV5RK32_STABA</name>
<evidence type="ECO:0000256" key="1">
    <source>
        <dbReference type="ARBA" id="ARBA00004395"/>
    </source>
</evidence>
<keyword evidence="7" id="KW-0472">Membrane</keyword>
<evidence type="ECO:0000256" key="9">
    <source>
        <dbReference type="SAM" id="MobiDB-lite"/>
    </source>
</evidence>
<comment type="caution">
    <text evidence="11">The sequence shown here is derived from an EMBL/GenBank/DDBJ whole genome shotgun (WGS) entry which is preliminary data.</text>
</comment>
<evidence type="ECO:0000256" key="5">
    <source>
        <dbReference type="ARBA" id="ARBA00022927"/>
    </source>
</evidence>
<dbReference type="Pfam" id="PF20663">
    <property type="entry name" value="COG4_N"/>
    <property type="match status" value="1"/>
</dbReference>
<accession>A0AAV5RK32</accession>
<dbReference type="InterPro" id="IPR048682">
    <property type="entry name" value="COG4"/>
</dbReference>
<evidence type="ECO:0000256" key="8">
    <source>
        <dbReference type="ARBA" id="ARBA00031340"/>
    </source>
</evidence>
<evidence type="ECO:0000256" key="4">
    <source>
        <dbReference type="ARBA" id="ARBA00022448"/>
    </source>
</evidence>
<reference evidence="11 12" key="1">
    <citation type="journal article" date="2023" name="Elife">
        <title>Identification of key yeast species and microbe-microbe interactions impacting larval growth of Drosophila in the wild.</title>
        <authorList>
            <person name="Mure A."/>
            <person name="Sugiura Y."/>
            <person name="Maeda R."/>
            <person name="Honda K."/>
            <person name="Sakurai N."/>
            <person name="Takahashi Y."/>
            <person name="Watada M."/>
            <person name="Katoh T."/>
            <person name="Gotoh A."/>
            <person name="Gotoh Y."/>
            <person name="Taniguchi I."/>
            <person name="Nakamura K."/>
            <person name="Hayashi T."/>
            <person name="Katayama T."/>
            <person name="Uemura T."/>
            <person name="Hattori Y."/>
        </authorList>
    </citation>
    <scope>NUCLEOTIDE SEQUENCE [LARGE SCALE GENOMIC DNA]</scope>
    <source>
        <strain evidence="11 12">SB-73</strain>
    </source>
</reference>
<evidence type="ECO:0000256" key="6">
    <source>
        <dbReference type="ARBA" id="ARBA00023034"/>
    </source>
</evidence>
<dbReference type="Proteomes" id="UP001362899">
    <property type="component" value="Unassembled WGS sequence"/>
</dbReference>
<keyword evidence="4" id="KW-0813">Transport</keyword>
<keyword evidence="12" id="KW-1185">Reference proteome</keyword>
<feature type="region of interest" description="Disordered" evidence="9">
    <location>
        <begin position="374"/>
        <end position="395"/>
    </location>
</feature>
<evidence type="ECO:0000256" key="3">
    <source>
        <dbReference type="ARBA" id="ARBA00020975"/>
    </source>
</evidence>
<dbReference type="InterPro" id="IPR048684">
    <property type="entry name" value="COG4_C"/>
</dbReference>
<gene>
    <name evidence="11" type="ORF">DASB73_028920</name>
</gene>
<keyword evidence="6" id="KW-0333">Golgi apparatus</keyword>
<evidence type="ECO:0000256" key="7">
    <source>
        <dbReference type="ARBA" id="ARBA00023136"/>
    </source>
</evidence>
<evidence type="ECO:0000313" key="12">
    <source>
        <dbReference type="Proteomes" id="UP001362899"/>
    </source>
</evidence>
<proteinExistence type="inferred from homology"/>
<dbReference type="Pfam" id="PF08318">
    <property type="entry name" value="COG4_m"/>
    <property type="match status" value="1"/>
</dbReference>
<protein>
    <recommendedName>
        <fullName evidence="3">Conserved oligomeric Golgi complex subunit 4</fullName>
    </recommendedName>
    <alternativeName>
        <fullName evidence="8">Component of oligomeric Golgi complex 4</fullName>
    </alternativeName>
</protein>
<comment type="subcellular location">
    <subcellularLocation>
        <location evidence="1">Golgi apparatus membrane</location>
        <topology evidence="1">Peripheral membrane protein</topology>
    </subcellularLocation>
</comment>
<dbReference type="PANTHER" id="PTHR24016">
    <property type="entry name" value="CONSERVED OLIGOMERIC GOLGI COMPLEX SUBUNIT 4"/>
    <property type="match status" value="1"/>
</dbReference>
<dbReference type="AlphaFoldDB" id="A0AAV5RK32"/>